<gene>
    <name evidence="1" type="ORF">ACI43T_11885</name>
</gene>
<sequence length="128" mass="15601">MVFEPDLEQCALNQMDILNLWKNDPGMSDALRSVKNTFILPKSLEIYKNFSMKYDVLYIHLNEIYTKFYDFLNKYYFDNEDLYILYNGNVSSLDKFGFRDESYPIFLIKYKDIYYWLELIEKKKIFLV</sequence>
<evidence type="ECO:0000313" key="2">
    <source>
        <dbReference type="Proteomes" id="UP001621964"/>
    </source>
</evidence>
<dbReference type="Proteomes" id="UP001621964">
    <property type="component" value="Unassembled WGS sequence"/>
</dbReference>
<keyword evidence="2" id="KW-1185">Reference proteome</keyword>
<dbReference type="EMBL" id="JBJGEB010000029">
    <property type="protein sequence ID" value="MFK7643172.1"/>
    <property type="molecule type" value="Genomic_DNA"/>
</dbReference>
<protein>
    <submittedName>
        <fullName evidence="1">Uncharacterized protein</fullName>
    </submittedName>
</protein>
<comment type="caution">
    <text evidence="1">The sequence shown here is derived from an EMBL/GenBank/DDBJ whole genome shotgun (WGS) entry which is preliminary data.</text>
</comment>
<dbReference type="RefSeq" id="WP_405387310.1">
    <property type="nucleotide sequence ID" value="NZ_JBJGEB010000029.1"/>
</dbReference>
<proteinExistence type="predicted"/>
<name>A0ABW8Q818_9NEIS</name>
<reference evidence="1 2" key="1">
    <citation type="submission" date="2024-11" db="EMBL/GenBank/DDBJ databases">
        <authorList>
            <person name="Mikucki A.G."/>
            <person name="Kahler C.M."/>
        </authorList>
    </citation>
    <scope>NUCLEOTIDE SEQUENCE [LARGE SCALE GENOMIC DNA]</scope>
    <source>
        <strain evidence="1 2">EXNM717</strain>
    </source>
</reference>
<accession>A0ABW8Q818</accession>
<evidence type="ECO:0000313" key="1">
    <source>
        <dbReference type="EMBL" id="MFK7643172.1"/>
    </source>
</evidence>
<organism evidence="1 2">
    <name type="scientific">Neisseria oralis</name>
    <dbReference type="NCBI Taxonomy" id="1107316"/>
    <lineage>
        <taxon>Bacteria</taxon>
        <taxon>Pseudomonadati</taxon>
        <taxon>Pseudomonadota</taxon>
        <taxon>Betaproteobacteria</taxon>
        <taxon>Neisseriales</taxon>
        <taxon>Neisseriaceae</taxon>
        <taxon>Neisseria</taxon>
    </lineage>
</organism>